<sequence>MSEKEEFLAGMEYLSVITSKIFLYPFLARSKTKLLCYHLICFLIFFASFQQFVFLCVSKLNSFLDIVNIAPNIGVCAMSVTKYIKVNSNKELYNQIFVHFRTDMWDIISEKCPENLKILKRYQKIINFITIWFVYYVVPLILIVTSFPILIMYYDNMVLGKELEHRYPFEAWYPFDKVKWYYAAYAWESFITGLVVCIYTFSDLINVSYIAYICLELKLLGTHLKELIGAEDIKQLKRSQNATAIHYKIRQKLRGIIIKHNFIANISSQLDIVFGDIMLVNYTFGSVFICLTAFTFTVTNELYSTLRCFFFLISLVISMLNQCIIGQCVSDHSEQLAKALYDSKWTYGDRQTRQLVLMLIMRMQKPFQLTAKGYIAMNLDTFTTVSCIVVYKKSYGLRISISGLHNSINKCIK</sequence>
<dbReference type="PANTHER" id="PTHR21137">
    <property type="entry name" value="ODORANT RECEPTOR"/>
    <property type="match status" value="1"/>
</dbReference>
<organism evidence="11">
    <name type="scientific">Cydia fagiglandana</name>
    <dbReference type="NCBI Taxonomy" id="1458189"/>
    <lineage>
        <taxon>Eukaryota</taxon>
        <taxon>Metazoa</taxon>
        <taxon>Ecdysozoa</taxon>
        <taxon>Arthropoda</taxon>
        <taxon>Hexapoda</taxon>
        <taxon>Insecta</taxon>
        <taxon>Pterygota</taxon>
        <taxon>Neoptera</taxon>
        <taxon>Endopterygota</taxon>
        <taxon>Lepidoptera</taxon>
        <taxon>Glossata</taxon>
        <taxon>Ditrysia</taxon>
        <taxon>Tortricoidea</taxon>
        <taxon>Tortricidae</taxon>
        <taxon>Olethreutinae</taxon>
        <taxon>Grapholitini</taxon>
        <taxon>Cydia</taxon>
    </lineage>
</organism>
<comment type="subcellular location">
    <subcellularLocation>
        <location evidence="1 10">Cell membrane</location>
        <topology evidence="1 10">Multi-pass membrane protein</topology>
    </subcellularLocation>
</comment>
<evidence type="ECO:0000256" key="3">
    <source>
        <dbReference type="ARBA" id="ARBA00022606"/>
    </source>
</evidence>
<evidence type="ECO:0000256" key="9">
    <source>
        <dbReference type="ARBA" id="ARBA00023224"/>
    </source>
</evidence>
<keyword evidence="8 10" id="KW-0675">Receptor</keyword>
<feature type="transmembrane region" description="Helical" evidence="10">
    <location>
        <begin position="277"/>
        <end position="296"/>
    </location>
</feature>
<feature type="transmembrane region" description="Helical" evidence="10">
    <location>
        <begin position="6"/>
        <end position="27"/>
    </location>
</feature>
<keyword evidence="4 10" id="KW-0812">Transmembrane</keyword>
<evidence type="ECO:0000256" key="2">
    <source>
        <dbReference type="ARBA" id="ARBA00022475"/>
    </source>
</evidence>
<feature type="transmembrane region" description="Helical" evidence="10">
    <location>
        <begin position="125"/>
        <end position="154"/>
    </location>
</feature>
<keyword evidence="5 10" id="KW-0552">Olfaction</keyword>
<keyword evidence="7 10" id="KW-0472">Membrane</keyword>
<dbReference type="GO" id="GO:0007165">
    <property type="term" value="P:signal transduction"/>
    <property type="evidence" value="ECO:0007669"/>
    <property type="project" value="UniProtKB-KW"/>
</dbReference>
<keyword evidence="3 10" id="KW-0716">Sensory transduction</keyword>
<evidence type="ECO:0000256" key="6">
    <source>
        <dbReference type="ARBA" id="ARBA00022989"/>
    </source>
</evidence>
<gene>
    <name evidence="11" type="primary">OR</name>
</gene>
<dbReference type="AlphaFoldDB" id="A0A223HD80"/>
<comment type="similarity">
    <text evidence="10">Belongs to the insect chemoreceptor superfamily. Heteromeric odorant receptor channel (TC 1.A.69) family.</text>
</comment>
<keyword evidence="9 10" id="KW-0807">Transducer</keyword>
<evidence type="ECO:0000256" key="8">
    <source>
        <dbReference type="ARBA" id="ARBA00023170"/>
    </source>
</evidence>
<dbReference type="GO" id="GO:0005549">
    <property type="term" value="F:odorant binding"/>
    <property type="evidence" value="ECO:0007669"/>
    <property type="project" value="InterPro"/>
</dbReference>
<reference evidence="11" key="1">
    <citation type="journal article" date="2017" name="Sci. Rep.">
        <title>Antennal transcriptomes of three tortricid moths reveal putative conserved chemosensory receptors for social and habitat olfactory cues.</title>
        <authorList>
            <person name="Gonzalez F."/>
            <person name="Witzgall P."/>
            <person name="Walker W.B."/>
        </authorList>
    </citation>
    <scope>NUCLEOTIDE SEQUENCE</scope>
</reference>
<dbReference type="Pfam" id="PF02949">
    <property type="entry name" value="7tm_6"/>
    <property type="match status" value="1"/>
</dbReference>
<feature type="transmembrane region" description="Helical" evidence="10">
    <location>
        <begin position="302"/>
        <end position="320"/>
    </location>
</feature>
<keyword evidence="2" id="KW-1003">Cell membrane</keyword>
<proteinExistence type="evidence at transcript level"/>
<evidence type="ECO:0000256" key="5">
    <source>
        <dbReference type="ARBA" id="ARBA00022725"/>
    </source>
</evidence>
<dbReference type="GO" id="GO:0004984">
    <property type="term" value="F:olfactory receptor activity"/>
    <property type="evidence" value="ECO:0007669"/>
    <property type="project" value="InterPro"/>
</dbReference>
<dbReference type="EMBL" id="KY283673">
    <property type="protein sequence ID" value="AST36332.1"/>
    <property type="molecule type" value="mRNA"/>
</dbReference>
<evidence type="ECO:0000256" key="4">
    <source>
        <dbReference type="ARBA" id="ARBA00022692"/>
    </source>
</evidence>
<feature type="transmembrane region" description="Helical" evidence="10">
    <location>
        <begin position="34"/>
        <end position="54"/>
    </location>
</feature>
<dbReference type="GO" id="GO:0005886">
    <property type="term" value="C:plasma membrane"/>
    <property type="evidence" value="ECO:0007669"/>
    <property type="project" value="UniProtKB-SubCell"/>
</dbReference>
<evidence type="ECO:0000313" key="11">
    <source>
        <dbReference type="EMBL" id="AST36332.1"/>
    </source>
</evidence>
<protein>
    <recommendedName>
        <fullName evidence="10">Odorant receptor</fullName>
    </recommendedName>
</protein>
<dbReference type="PANTHER" id="PTHR21137:SF35">
    <property type="entry name" value="ODORANT RECEPTOR 19A-RELATED"/>
    <property type="match status" value="1"/>
</dbReference>
<dbReference type="InterPro" id="IPR004117">
    <property type="entry name" value="7tm6_olfct_rcpt"/>
</dbReference>
<feature type="transmembrane region" description="Helical" evidence="10">
    <location>
        <begin position="180"/>
        <end position="201"/>
    </location>
</feature>
<keyword evidence="6 10" id="KW-1133">Transmembrane helix</keyword>
<feature type="transmembrane region" description="Helical" evidence="10">
    <location>
        <begin position="66"/>
        <end position="84"/>
    </location>
</feature>
<evidence type="ECO:0000256" key="7">
    <source>
        <dbReference type="ARBA" id="ARBA00023136"/>
    </source>
</evidence>
<evidence type="ECO:0000256" key="10">
    <source>
        <dbReference type="RuleBase" id="RU351113"/>
    </source>
</evidence>
<evidence type="ECO:0000256" key="1">
    <source>
        <dbReference type="ARBA" id="ARBA00004651"/>
    </source>
</evidence>
<name>A0A223HD80_9NEOP</name>
<accession>A0A223HD80</accession>